<evidence type="ECO:0000256" key="1">
    <source>
        <dbReference type="PROSITE-ProRule" id="PRU00076"/>
    </source>
</evidence>
<gene>
    <name evidence="5" type="ORF">JRQ81_017862</name>
</gene>
<dbReference type="AlphaFoldDB" id="A0A9Q0XS65"/>
<feature type="chain" id="PRO_5040178691" description="EGF-like domain-containing protein" evidence="3">
    <location>
        <begin position="28"/>
        <end position="170"/>
    </location>
</feature>
<keyword evidence="1" id="KW-1015">Disulfide bond</keyword>
<sequence length="170" mass="17204">MMSRAAPLMVMLLLLLLLLGVLQPGAGVPGPVSATAASAPLESSGADPCRAQPCQNNGTCSPVLAKLPAVPHRLPLLFLQPQPAYTCACPPGVSGAECQIPSVALRRYTTGGGVGARALRGPPFLGVCVASSVSLSGRTRRHGREDPCVSPITAEIGETEGEDDGLSGPG</sequence>
<comment type="caution">
    <text evidence="5">The sequence shown here is derived from an EMBL/GenBank/DDBJ whole genome shotgun (WGS) entry which is preliminary data.</text>
</comment>
<keyword evidence="3" id="KW-0732">Signal</keyword>
<dbReference type="SMART" id="SM00181">
    <property type="entry name" value="EGF"/>
    <property type="match status" value="1"/>
</dbReference>
<evidence type="ECO:0000256" key="2">
    <source>
        <dbReference type="SAM" id="MobiDB-lite"/>
    </source>
</evidence>
<dbReference type="PROSITE" id="PS00022">
    <property type="entry name" value="EGF_1"/>
    <property type="match status" value="1"/>
</dbReference>
<dbReference type="InterPro" id="IPR000742">
    <property type="entry name" value="EGF"/>
</dbReference>
<keyword evidence="6" id="KW-1185">Reference proteome</keyword>
<dbReference type="Proteomes" id="UP001142489">
    <property type="component" value="Unassembled WGS sequence"/>
</dbReference>
<feature type="domain" description="EGF-like" evidence="4">
    <location>
        <begin position="45"/>
        <end position="99"/>
    </location>
</feature>
<reference evidence="5" key="1">
    <citation type="journal article" date="2023" name="DNA Res.">
        <title>Chromosome-level genome assembly of Phrynocephalus forsythii using third-generation DNA sequencing and Hi-C analysis.</title>
        <authorList>
            <person name="Qi Y."/>
            <person name="Zhao W."/>
            <person name="Zhao Y."/>
            <person name="Niu C."/>
            <person name="Cao S."/>
            <person name="Zhang Y."/>
        </authorList>
    </citation>
    <scope>NUCLEOTIDE SEQUENCE</scope>
    <source>
        <tissue evidence="5">Muscle</tissue>
    </source>
</reference>
<dbReference type="EMBL" id="JAPFRF010000008">
    <property type="protein sequence ID" value="KAJ7324842.1"/>
    <property type="molecule type" value="Genomic_DNA"/>
</dbReference>
<feature type="compositionally biased region" description="Acidic residues" evidence="2">
    <location>
        <begin position="157"/>
        <end position="170"/>
    </location>
</feature>
<dbReference type="SUPFAM" id="SSF57196">
    <property type="entry name" value="EGF/Laminin"/>
    <property type="match status" value="1"/>
</dbReference>
<dbReference type="FunFam" id="2.10.25.10:FF:000667">
    <property type="entry name" value="Delta/notch like EGF repeat containing"/>
    <property type="match status" value="1"/>
</dbReference>
<dbReference type="Gene3D" id="2.10.25.10">
    <property type="entry name" value="Laminin"/>
    <property type="match status" value="1"/>
</dbReference>
<evidence type="ECO:0000313" key="6">
    <source>
        <dbReference type="Proteomes" id="UP001142489"/>
    </source>
</evidence>
<protein>
    <recommendedName>
        <fullName evidence="4">EGF-like domain-containing protein</fullName>
    </recommendedName>
</protein>
<comment type="caution">
    <text evidence="1">Lacks conserved residue(s) required for the propagation of feature annotation.</text>
</comment>
<evidence type="ECO:0000313" key="5">
    <source>
        <dbReference type="EMBL" id="KAJ7324842.1"/>
    </source>
</evidence>
<name>A0A9Q0XS65_9SAUR</name>
<feature type="signal peptide" evidence="3">
    <location>
        <begin position="1"/>
        <end position="27"/>
    </location>
</feature>
<feature type="region of interest" description="Disordered" evidence="2">
    <location>
        <begin position="140"/>
        <end position="170"/>
    </location>
</feature>
<keyword evidence="1" id="KW-0245">EGF-like domain</keyword>
<dbReference type="PROSITE" id="PS50026">
    <property type="entry name" value="EGF_3"/>
    <property type="match status" value="1"/>
</dbReference>
<accession>A0A9Q0XS65</accession>
<evidence type="ECO:0000256" key="3">
    <source>
        <dbReference type="SAM" id="SignalP"/>
    </source>
</evidence>
<proteinExistence type="predicted"/>
<organism evidence="5 6">
    <name type="scientific">Phrynocephalus forsythii</name>
    <dbReference type="NCBI Taxonomy" id="171643"/>
    <lineage>
        <taxon>Eukaryota</taxon>
        <taxon>Metazoa</taxon>
        <taxon>Chordata</taxon>
        <taxon>Craniata</taxon>
        <taxon>Vertebrata</taxon>
        <taxon>Euteleostomi</taxon>
        <taxon>Lepidosauria</taxon>
        <taxon>Squamata</taxon>
        <taxon>Bifurcata</taxon>
        <taxon>Unidentata</taxon>
        <taxon>Episquamata</taxon>
        <taxon>Toxicofera</taxon>
        <taxon>Iguania</taxon>
        <taxon>Acrodonta</taxon>
        <taxon>Agamidae</taxon>
        <taxon>Agaminae</taxon>
        <taxon>Phrynocephalus</taxon>
    </lineage>
</organism>
<feature type="disulfide bond" evidence="1">
    <location>
        <begin position="89"/>
        <end position="98"/>
    </location>
</feature>
<evidence type="ECO:0000259" key="4">
    <source>
        <dbReference type="PROSITE" id="PS50026"/>
    </source>
</evidence>